<sequence length="111" mass="12680">MCYRIARKKSPGKKSHCGQGLSRLSPKLMQRKRNRTRPQNSLRWIINCKVAVMPNSNTVTRTHGVRKPMESPPLPLCRDKWNGRGIQVLQYPLPARPPSAPPKSCESHRQT</sequence>
<reference evidence="2 3" key="1">
    <citation type="journal article" date="2019" name="Commun. Biol.">
        <title>The bagworm genome reveals a unique fibroin gene that provides high tensile strength.</title>
        <authorList>
            <person name="Kono N."/>
            <person name="Nakamura H."/>
            <person name="Ohtoshi R."/>
            <person name="Tomita M."/>
            <person name="Numata K."/>
            <person name="Arakawa K."/>
        </authorList>
    </citation>
    <scope>NUCLEOTIDE SEQUENCE [LARGE SCALE GENOMIC DNA]</scope>
</reference>
<accession>A0A4C1XVY4</accession>
<feature type="region of interest" description="Disordered" evidence="1">
    <location>
        <begin position="91"/>
        <end position="111"/>
    </location>
</feature>
<comment type="caution">
    <text evidence="2">The sequence shown here is derived from an EMBL/GenBank/DDBJ whole genome shotgun (WGS) entry which is preliminary data.</text>
</comment>
<dbReference type="Proteomes" id="UP000299102">
    <property type="component" value="Unassembled WGS sequence"/>
</dbReference>
<dbReference type="AlphaFoldDB" id="A0A4C1XVY4"/>
<keyword evidence="3" id="KW-1185">Reference proteome</keyword>
<proteinExistence type="predicted"/>
<feature type="region of interest" description="Disordered" evidence="1">
    <location>
        <begin position="1"/>
        <end position="38"/>
    </location>
</feature>
<evidence type="ECO:0000313" key="3">
    <source>
        <dbReference type="Proteomes" id="UP000299102"/>
    </source>
</evidence>
<dbReference type="EMBL" id="BGZK01000978">
    <property type="protein sequence ID" value="GBP67253.1"/>
    <property type="molecule type" value="Genomic_DNA"/>
</dbReference>
<gene>
    <name evidence="2" type="ORF">EVAR_47205_1</name>
</gene>
<evidence type="ECO:0000313" key="2">
    <source>
        <dbReference type="EMBL" id="GBP67253.1"/>
    </source>
</evidence>
<evidence type="ECO:0000256" key="1">
    <source>
        <dbReference type="SAM" id="MobiDB-lite"/>
    </source>
</evidence>
<name>A0A4C1XVY4_EUMVA</name>
<organism evidence="2 3">
    <name type="scientific">Eumeta variegata</name>
    <name type="common">Bagworm moth</name>
    <name type="synonym">Eumeta japonica</name>
    <dbReference type="NCBI Taxonomy" id="151549"/>
    <lineage>
        <taxon>Eukaryota</taxon>
        <taxon>Metazoa</taxon>
        <taxon>Ecdysozoa</taxon>
        <taxon>Arthropoda</taxon>
        <taxon>Hexapoda</taxon>
        <taxon>Insecta</taxon>
        <taxon>Pterygota</taxon>
        <taxon>Neoptera</taxon>
        <taxon>Endopterygota</taxon>
        <taxon>Lepidoptera</taxon>
        <taxon>Glossata</taxon>
        <taxon>Ditrysia</taxon>
        <taxon>Tineoidea</taxon>
        <taxon>Psychidae</taxon>
        <taxon>Oiketicinae</taxon>
        <taxon>Eumeta</taxon>
    </lineage>
</organism>
<protein>
    <submittedName>
        <fullName evidence="2">Uncharacterized protein</fullName>
    </submittedName>
</protein>
<feature type="compositionally biased region" description="Basic residues" evidence="1">
    <location>
        <begin position="1"/>
        <end position="16"/>
    </location>
</feature>